<dbReference type="EMBL" id="CP003948">
    <property type="protein sequence ID" value="AFZ55520.1"/>
    <property type="molecule type" value="Genomic_DNA"/>
</dbReference>
<dbReference type="AlphaFoldDB" id="K9ZA99"/>
<dbReference type="Proteomes" id="UP000010480">
    <property type="component" value="Plasmid pCYAN10605.01"/>
</dbReference>
<keyword evidence="2" id="KW-1185">Reference proteome</keyword>
<reference evidence="2" key="1">
    <citation type="journal article" date="2013" name="Proc. Natl. Acad. Sci. U.S.A.">
        <title>Improving the coverage of the cyanobacterial phylum using diversity-driven genome sequencing.</title>
        <authorList>
            <person name="Shih P.M."/>
            <person name="Wu D."/>
            <person name="Latifi A."/>
            <person name="Axen S.D."/>
            <person name="Fewer D.P."/>
            <person name="Talla E."/>
            <person name="Calteau A."/>
            <person name="Cai F."/>
            <person name="Tandeau de Marsac N."/>
            <person name="Rippka R."/>
            <person name="Herdman M."/>
            <person name="Sivonen K."/>
            <person name="Coursin T."/>
            <person name="Laurent T."/>
            <person name="Goodwin L."/>
            <person name="Nolan M."/>
            <person name="Davenport K.W."/>
            <person name="Han C.S."/>
            <person name="Rubin E.M."/>
            <person name="Eisen J.A."/>
            <person name="Woyke T."/>
            <person name="Gugger M."/>
            <person name="Kerfeld C.A."/>
        </authorList>
    </citation>
    <scope>NUCLEOTIDE SEQUENCE [LARGE SCALE GENOMIC DNA]</scope>
    <source>
        <strain evidence="2">PCC 10605</strain>
        <plasmid evidence="2">Plasmid pCYAN10605.01</plasmid>
    </source>
</reference>
<dbReference type="HOGENOM" id="CLU_3134728_0_0_3"/>
<proteinExistence type="predicted"/>
<gene>
    <name evidence="1" type="ordered locus">Cyan10605_3485</name>
</gene>
<accession>K9ZA99</accession>
<dbReference type="KEGG" id="can:Cyan10605_3485"/>
<geneLocation type="plasmid" evidence="1 2">
    <name>pCYAN10605.01</name>
</geneLocation>
<name>K9ZA99_CYAAP</name>
<keyword evidence="1" id="KW-0614">Plasmid</keyword>
<organism evidence="1 2">
    <name type="scientific">Cyanobacterium aponinum (strain PCC 10605)</name>
    <dbReference type="NCBI Taxonomy" id="755178"/>
    <lineage>
        <taxon>Bacteria</taxon>
        <taxon>Bacillati</taxon>
        <taxon>Cyanobacteriota</taxon>
        <taxon>Cyanophyceae</taxon>
        <taxon>Oscillatoriophycideae</taxon>
        <taxon>Chroococcales</taxon>
        <taxon>Geminocystaceae</taxon>
        <taxon>Cyanobacterium</taxon>
    </lineage>
</organism>
<evidence type="ECO:0000313" key="2">
    <source>
        <dbReference type="Proteomes" id="UP000010480"/>
    </source>
</evidence>
<protein>
    <submittedName>
        <fullName evidence="1">Uncharacterized protein</fullName>
    </submittedName>
</protein>
<evidence type="ECO:0000313" key="1">
    <source>
        <dbReference type="EMBL" id="AFZ55520.1"/>
    </source>
</evidence>
<sequence>MQLRILSLITCFVWGRYCPVEIKTEIKIDPEDSDSSLILFIDEQEQNWQ</sequence>